<protein>
    <submittedName>
        <fullName evidence="1">Uncharacterized protein</fullName>
    </submittedName>
</protein>
<proteinExistence type="predicted"/>
<comment type="caution">
    <text evidence="1">The sequence shown here is derived from an EMBL/GenBank/DDBJ whole genome shotgun (WGS) entry which is preliminary data.</text>
</comment>
<keyword evidence="2" id="KW-1185">Reference proteome</keyword>
<accession>A0ACC2RP69</accession>
<dbReference type="Proteomes" id="UP001165960">
    <property type="component" value="Unassembled WGS sequence"/>
</dbReference>
<dbReference type="EMBL" id="QTSX02007101">
    <property type="protein sequence ID" value="KAJ9051857.1"/>
    <property type="molecule type" value="Genomic_DNA"/>
</dbReference>
<evidence type="ECO:0000313" key="2">
    <source>
        <dbReference type="Proteomes" id="UP001165960"/>
    </source>
</evidence>
<gene>
    <name evidence="1" type="ORF">DSO57_1000517</name>
</gene>
<reference evidence="1" key="1">
    <citation type="submission" date="2022-04" db="EMBL/GenBank/DDBJ databases">
        <title>Genome of the entomopathogenic fungus Entomophthora muscae.</title>
        <authorList>
            <person name="Elya C."/>
            <person name="Lovett B.R."/>
            <person name="Lee E."/>
            <person name="Macias A.M."/>
            <person name="Hajek A.E."/>
            <person name="De Bivort B.L."/>
            <person name="Kasson M.T."/>
            <person name="De Fine Licht H.H."/>
            <person name="Stajich J.E."/>
        </authorList>
    </citation>
    <scope>NUCLEOTIDE SEQUENCE</scope>
    <source>
        <strain evidence="1">Berkeley</strain>
    </source>
</reference>
<sequence length="632" mass="69377">MNYSIPKLQIENLENEEVVHQRLLLITGTLFYAGHNVNGEIRATDHSGFDCGWPLIRCKFKALIPLVSGNNRILFRYLDLVFAEVSVNYLPLVDNPPVKLALLVASDSDLNYDVMRPREECGVASAIAKFRMSAYLWQAFIGEEMRQAGLGRRSIRLQENWEKDTLTHQDRVGNTAEVVIVRTTATMKQIRDADIAQQYTPGPNDPPIDTSKPSLFQIFSDALKAYSGCQQEIVAGLILDTKWDKSIGLVRGHAALGGGNGKQMLGIFGSHCTHAWPSCLEEVAGCFLDKTNLDQRLVADEKKGKGQLHDAASIGIGAFLHELGHALGLPHTPYGIMARGFEDFNKAFLPLDEQHAAHLYPSNLLRLRHHPALALPADARFASKPPCLFATPSGIQTSHPDGLAQMILWHHETMLRYEKLGGSCRKDWKLDALIYEGITCLTMEVCSVDGSSAKVENIADFHRQSVFSINPPIFLSQVVGHSRPPDAAPFRVFLYESGRPAISIQVITGSFVDGFKFFFKPPIPPLLIGGKNQKSCKITDFKVESGDQISKVDVRAGFWIDGVCLTSSCGINSGWLGGNGGSLYSLKAPVGYQIVGLHGYASESLVFSLGIIYSPISKPHVPTGNVVISQLK</sequence>
<name>A0ACC2RP69_9FUNG</name>
<organism evidence="1 2">
    <name type="scientific">Entomophthora muscae</name>
    <dbReference type="NCBI Taxonomy" id="34485"/>
    <lineage>
        <taxon>Eukaryota</taxon>
        <taxon>Fungi</taxon>
        <taxon>Fungi incertae sedis</taxon>
        <taxon>Zoopagomycota</taxon>
        <taxon>Entomophthoromycotina</taxon>
        <taxon>Entomophthoromycetes</taxon>
        <taxon>Entomophthorales</taxon>
        <taxon>Entomophthoraceae</taxon>
        <taxon>Entomophthora</taxon>
    </lineage>
</organism>
<evidence type="ECO:0000313" key="1">
    <source>
        <dbReference type="EMBL" id="KAJ9051857.1"/>
    </source>
</evidence>